<accession>A0ABQ5IQF5</accession>
<dbReference type="EMBL" id="BQNB010020964">
    <property type="protein sequence ID" value="GJU01443.1"/>
    <property type="molecule type" value="Genomic_DNA"/>
</dbReference>
<dbReference type="Proteomes" id="UP001151760">
    <property type="component" value="Unassembled WGS sequence"/>
</dbReference>
<reference evidence="1" key="2">
    <citation type="submission" date="2022-01" db="EMBL/GenBank/DDBJ databases">
        <authorList>
            <person name="Yamashiro T."/>
            <person name="Shiraishi A."/>
            <person name="Satake H."/>
            <person name="Nakayama K."/>
        </authorList>
    </citation>
    <scope>NUCLEOTIDE SEQUENCE</scope>
</reference>
<evidence type="ECO:0000313" key="1">
    <source>
        <dbReference type="EMBL" id="GJU01443.1"/>
    </source>
</evidence>
<protein>
    <submittedName>
        <fullName evidence="1">Uncharacterized protein</fullName>
    </submittedName>
</protein>
<keyword evidence="2" id="KW-1185">Reference proteome</keyword>
<gene>
    <name evidence="1" type="ORF">Tco_1111781</name>
</gene>
<reference evidence="1" key="1">
    <citation type="journal article" date="2022" name="Int. J. Mol. Sci.">
        <title>Draft Genome of Tanacetum Coccineum: Genomic Comparison of Closely Related Tanacetum-Family Plants.</title>
        <authorList>
            <person name="Yamashiro T."/>
            <person name="Shiraishi A."/>
            <person name="Nakayama K."/>
            <person name="Satake H."/>
        </authorList>
    </citation>
    <scope>NUCLEOTIDE SEQUENCE</scope>
</reference>
<organism evidence="1 2">
    <name type="scientific">Tanacetum coccineum</name>
    <dbReference type="NCBI Taxonomy" id="301880"/>
    <lineage>
        <taxon>Eukaryota</taxon>
        <taxon>Viridiplantae</taxon>
        <taxon>Streptophyta</taxon>
        <taxon>Embryophyta</taxon>
        <taxon>Tracheophyta</taxon>
        <taxon>Spermatophyta</taxon>
        <taxon>Magnoliopsida</taxon>
        <taxon>eudicotyledons</taxon>
        <taxon>Gunneridae</taxon>
        <taxon>Pentapetalae</taxon>
        <taxon>asterids</taxon>
        <taxon>campanulids</taxon>
        <taxon>Asterales</taxon>
        <taxon>Asteraceae</taxon>
        <taxon>Asteroideae</taxon>
        <taxon>Anthemideae</taxon>
        <taxon>Anthemidinae</taxon>
        <taxon>Tanacetum</taxon>
    </lineage>
</organism>
<proteinExistence type="predicted"/>
<sequence>MCILHLSRIDSVNTPYSKKKPELEKISEEEKSSLLQVLEKLKEAEDLATYHLSRFKNLHIEVLTEREIADKFSDDHLMVLKSKFKDDEPCKKKANE</sequence>
<comment type="caution">
    <text evidence="1">The sequence shown here is derived from an EMBL/GenBank/DDBJ whole genome shotgun (WGS) entry which is preliminary data.</text>
</comment>
<evidence type="ECO:0000313" key="2">
    <source>
        <dbReference type="Proteomes" id="UP001151760"/>
    </source>
</evidence>
<name>A0ABQ5IQF5_9ASTR</name>